<evidence type="ECO:0000313" key="1">
    <source>
        <dbReference type="EMBL" id="MFA1557164.1"/>
    </source>
</evidence>
<gene>
    <name evidence="1" type="ORF">SM436_26095</name>
</gene>
<protein>
    <submittedName>
        <fullName evidence="1">Uncharacterized protein</fullName>
    </submittedName>
</protein>
<name>A0ABV4R452_9ACTN</name>
<dbReference type="EMBL" id="JAXCEH010000019">
    <property type="protein sequence ID" value="MFA1557164.1"/>
    <property type="molecule type" value="Genomic_DNA"/>
</dbReference>
<dbReference type="RefSeq" id="WP_371943906.1">
    <property type="nucleotide sequence ID" value="NZ_JAXCEH010000019.1"/>
</dbReference>
<proteinExistence type="predicted"/>
<evidence type="ECO:0000313" key="2">
    <source>
        <dbReference type="Proteomes" id="UP001569904"/>
    </source>
</evidence>
<comment type="caution">
    <text evidence="1">The sequence shown here is derived from an EMBL/GenBank/DDBJ whole genome shotgun (WGS) entry which is preliminary data.</text>
</comment>
<reference evidence="1 2" key="1">
    <citation type="submission" date="2023-11" db="EMBL/GenBank/DDBJ databases">
        <title>Actinomadura monticuli sp. nov., isolated from volcanic ash.</title>
        <authorList>
            <person name="Lee S.D."/>
            <person name="Yang H."/>
            <person name="Kim I.S."/>
        </authorList>
    </citation>
    <scope>NUCLEOTIDE SEQUENCE [LARGE SCALE GENOMIC DNA]</scope>
    <source>
        <strain evidence="1 2">DSM 45346</strain>
    </source>
</reference>
<sequence length="81" mass="8758">MTRAEVLRDLVARGRQLDAVRLQAVAAERVYGAAVPLTTTQLIQAAAEADRLSGREDQGAWCPWVENLCPDEPTPGADLGR</sequence>
<dbReference type="Proteomes" id="UP001569904">
    <property type="component" value="Unassembled WGS sequence"/>
</dbReference>
<accession>A0ABV4R452</accession>
<organism evidence="1 2">
    <name type="scientific">Actinomadura chokoriensis</name>
    <dbReference type="NCBI Taxonomy" id="454156"/>
    <lineage>
        <taxon>Bacteria</taxon>
        <taxon>Bacillati</taxon>
        <taxon>Actinomycetota</taxon>
        <taxon>Actinomycetes</taxon>
        <taxon>Streptosporangiales</taxon>
        <taxon>Thermomonosporaceae</taxon>
        <taxon>Actinomadura</taxon>
    </lineage>
</organism>
<keyword evidence="2" id="KW-1185">Reference proteome</keyword>